<keyword evidence="5" id="KW-1185">Reference proteome</keyword>
<dbReference type="PROSITE" id="PS51462">
    <property type="entry name" value="NUDIX"/>
    <property type="match status" value="1"/>
</dbReference>
<evidence type="ECO:0000259" key="3">
    <source>
        <dbReference type="PROSITE" id="PS51462"/>
    </source>
</evidence>
<comment type="cofactor">
    <cofactor evidence="1">
        <name>Mg(2+)</name>
        <dbReference type="ChEBI" id="CHEBI:18420"/>
    </cofactor>
</comment>
<gene>
    <name evidence="4" type="ORF">AQJ66_03180</name>
</gene>
<evidence type="ECO:0000313" key="5">
    <source>
        <dbReference type="Proteomes" id="UP000053024"/>
    </source>
</evidence>
<dbReference type="GO" id="GO:0016787">
    <property type="term" value="F:hydrolase activity"/>
    <property type="evidence" value="ECO:0007669"/>
    <property type="project" value="UniProtKB-KW"/>
</dbReference>
<proteinExistence type="predicted"/>
<protein>
    <submittedName>
        <fullName evidence="4">NUDIX hydrolase</fullName>
    </submittedName>
</protein>
<dbReference type="Gene3D" id="3.90.79.10">
    <property type="entry name" value="Nucleoside Triphosphate Pyrophosphohydrolase"/>
    <property type="match status" value="1"/>
</dbReference>
<dbReference type="EMBL" id="LMWX01000003">
    <property type="protein sequence ID" value="KUN90060.1"/>
    <property type="molecule type" value="Genomic_DNA"/>
</dbReference>
<dbReference type="STRING" id="285568.AQJ66_03180"/>
<dbReference type="PANTHER" id="PTHR43046:SF14">
    <property type="entry name" value="MUTT_NUDIX FAMILY PROTEIN"/>
    <property type="match status" value="1"/>
</dbReference>
<comment type="caution">
    <text evidence="4">The sequence shown here is derived from an EMBL/GenBank/DDBJ whole genome shotgun (WGS) entry which is preliminary data.</text>
</comment>
<evidence type="ECO:0000313" key="4">
    <source>
        <dbReference type="EMBL" id="KUN90060.1"/>
    </source>
</evidence>
<name>A0A117RGT7_9ACTN</name>
<dbReference type="InterPro" id="IPR015797">
    <property type="entry name" value="NUDIX_hydrolase-like_dom_sf"/>
</dbReference>
<dbReference type="SUPFAM" id="SSF55811">
    <property type="entry name" value="Nudix"/>
    <property type="match status" value="1"/>
</dbReference>
<sequence length="149" mass="17012">MSAELNVIGGHLYLERDGMVLLGQRHPDSAYAGGQWHLLAGHVEREPARTCVAREAREEAKLVVAEEDLVLVHTVHLLDHEDAVPRVGFFFRASRWEGEPRVLEPDKCLRWAWWPVDGLPEPTVPYTRAAIEGIRAGRLYTEIGWERRK</sequence>
<dbReference type="AlphaFoldDB" id="A0A117RGT7"/>
<reference evidence="4 5" key="1">
    <citation type="submission" date="2015-10" db="EMBL/GenBank/DDBJ databases">
        <title>Draft genome sequence of Streptomyces bungoensis DSM 41781, type strain for the species Streptomyces bungoensis.</title>
        <authorList>
            <person name="Ruckert C."/>
            <person name="Winkler A."/>
            <person name="Kalinowski J."/>
            <person name="Kampfer P."/>
            <person name="Glaeser S."/>
        </authorList>
    </citation>
    <scope>NUCLEOTIDE SEQUENCE [LARGE SCALE GENOMIC DNA]</scope>
    <source>
        <strain evidence="4 5">DSM 41781</strain>
    </source>
</reference>
<dbReference type="Proteomes" id="UP000053024">
    <property type="component" value="Unassembled WGS sequence"/>
</dbReference>
<organism evidence="4 5">
    <name type="scientific">Streptomyces bungoensis</name>
    <dbReference type="NCBI Taxonomy" id="285568"/>
    <lineage>
        <taxon>Bacteria</taxon>
        <taxon>Bacillati</taxon>
        <taxon>Actinomycetota</taxon>
        <taxon>Actinomycetes</taxon>
        <taxon>Kitasatosporales</taxon>
        <taxon>Streptomycetaceae</taxon>
        <taxon>Streptomyces</taxon>
    </lineage>
</organism>
<accession>A0A117RGT7</accession>
<feature type="domain" description="Nudix hydrolase" evidence="3">
    <location>
        <begin position="3"/>
        <end position="136"/>
    </location>
</feature>
<dbReference type="Pfam" id="PF00293">
    <property type="entry name" value="NUDIX"/>
    <property type="match status" value="1"/>
</dbReference>
<dbReference type="CDD" id="cd04683">
    <property type="entry name" value="NUDIX_Hydrolase"/>
    <property type="match status" value="1"/>
</dbReference>
<evidence type="ECO:0000256" key="1">
    <source>
        <dbReference type="ARBA" id="ARBA00001946"/>
    </source>
</evidence>
<dbReference type="RefSeq" id="WP_006143061.1">
    <property type="nucleotide sequence ID" value="NZ_KQ948851.1"/>
</dbReference>
<dbReference type="PANTHER" id="PTHR43046">
    <property type="entry name" value="GDP-MANNOSE MANNOSYL HYDROLASE"/>
    <property type="match status" value="1"/>
</dbReference>
<evidence type="ECO:0000256" key="2">
    <source>
        <dbReference type="ARBA" id="ARBA00022801"/>
    </source>
</evidence>
<keyword evidence="2 4" id="KW-0378">Hydrolase</keyword>
<dbReference type="InterPro" id="IPR000086">
    <property type="entry name" value="NUDIX_hydrolase_dom"/>
</dbReference>